<dbReference type="EMBL" id="SEYY01023651">
    <property type="protein sequence ID" value="KAB7494721.1"/>
    <property type="molecule type" value="Genomic_DNA"/>
</dbReference>
<dbReference type="PANTHER" id="PTHR15949">
    <property type="entry name" value="TESTIS-EXPRESSED PROTEIN 264"/>
    <property type="match status" value="1"/>
</dbReference>
<organism evidence="2 3">
    <name type="scientific">Armadillidium nasatum</name>
    <dbReference type="NCBI Taxonomy" id="96803"/>
    <lineage>
        <taxon>Eukaryota</taxon>
        <taxon>Metazoa</taxon>
        <taxon>Ecdysozoa</taxon>
        <taxon>Arthropoda</taxon>
        <taxon>Crustacea</taxon>
        <taxon>Multicrustacea</taxon>
        <taxon>Malacostraca</taxon>
        <taxon>Eumalacostraca</taxon>
        <taxon>Peracarida</taxon>
        <taxon>Isopoda</taxon>
        <taxon>Oniscidea</taxon>
        <taxon>Crinocheta</taxon>
        <taxon>Armadillidiidae</taxon>
        <taxon>Armadillidium</taxon>
    </lineage>
</organism>
<dbReference type="GO" id="GO:0005634">
    <property type="term" value="C:nucleus"/>
    <property type="evidence" value="ECO:0007669"/>
    <property type="project" value="TreeGrafter"/>
</dbReference>
<evidence type="ECO:0000256" key="1">
    <source>
        <dbReference type="SAM" id="MobiDB-lite"/>
    </source>
</evidence>
<reference evidence="2 3" key="1">
    <citation type="journal article" date="2019" name="PLoS Biol.">
        <title>Sex chromosomes control vertical transmission of feminizing Wolbachia symbionts in an isopod.</title>
        <authorList>
            <person name="Becking T."/>
            <person name="Chebbi M.A."/>
            <person name="Giraud I."/>
            <person name="Moumen B."/>
            <person name="Laverre T."/>
            <person name="Caubet Y."/>
            <person name="Peccoud J."/>
            <person name="Gilbert C."/>
            <person name="Cordaux R."/>
        </authorList>
    </citation>
    <scope>NUCLEOTIDE SEQUENCE [LARGE SCALE GENOMIC DNA]</scope>
    <source>
        <strain evidence="2">ANa2</strain>
        <tissue evidence="2">Whole body excluding digestive tract and cuticle</tissue>
    </source>
</reference>
<dbReference type="GO" id="GO:0005789">
    <property type="term" value="C:endoplasmic reticulum membrane"/>
    <property type="evidence" value="ECO:0007669"/>
    <property type="project" value="TreeGrafter"/>
</dbReference>
<dbReference type="Proteomes" id="UP000326759">
    <property type="component" value="Unassembled WGS sequence"/>
</dbReference>
<comment type="caution">
    <text evidence="2">The sequence shown here is derived from an EMBL/GenBank/DDBJ whole genome shotgun (WGS) entry which is preliminary data.</text>
</comment>
<keyword evidence="3" id="KW-1185">Reference proteome</keyword>
<name>A0A5N5SKX2_9CRUS</name>
<evidence type="ECO:0000313" key="2">
    <source>
        <dbReference type="EMBL" id="KAB7494721.1"/>
    </source>
</evidence>
<sequence length="153" mass="17644">MLDEYIERRSLCAHPFIEVYDNKCRKIYFIGPLERQDKFYVPEILENEDTLQGRSAFSKYFFYALVDTSSEEEDKDEEDHSVSWDESASYINKELSSNKGLTPPPRSGGADEDSDHTTGSSFEEIDEKDAPEIKEEEEMDQVVPLSVEPKTEL</sequence>
<feature type="region of interest" description="Disordered" evidence="1">
    <location>
        <begin position="93"/>
        <end position="153"/>
    </location>
</feature>
<dbReference type="AlphaFoldDB" id="A0A5N5SKX2"/>
<dbReference type="GO" id="GO:0061709">
    <property type="term" value="P:reticulophagy"/>
    <property type="evidence" value="ECO:0007669"/>
    <property type="project" value="TreeGrafter"/>
</dbReference>
<dbReference type="GO" id="GO:0005657">
    <property type="term" value="C:replication fork"/>
    <property type="evidence" value="ECO:0007669"/>
    <property type="project" value="TreeGrafter"/>
</dbReference>
<protein>
    <submittedName>
        <fullName evidence="2">Testis-expressed protein</fullName>
    </submittedName>
</protein>
<dbReference type="PANTHER" id="PTHR15949:SF3">
    <property type="entry name" value="TESTIS-EXPRESSED PROTEIN 264"/>
    <property type="match status" value="1"/>
</dbReference>
<dbReference type="OrthoDB" id="2140079at2759"/>
<gene>
    <name evidence="2" type="ORF">Anas_08749</name>
</gene>
<accession>A0A5N5SKX2</accession>
<evidence type="ECO:0000313" key="3">
    <source>
        <dbReference type="Proteomes" id="UP000326759"/>
    </source>
</evidence>
<proteinExistence type="predicted"/>
<dbReference type="GO" id="GO:0000421">
    <property type="term" value="C:autophagosome membrane"/>
    <property type="evidence" value="ECO:0007669"/>
    <property type="project" value="TreeGrafter"/>
</dbReference>
<dbReference type="GO" id="GO:0106300">
    <property type="term" value="P:protein-DNA covalent cross-linking repair"/>
    <property type="evidence" value="ECO:0007669"/>
    <property type="project" value="TreeGrafter"/>
</dbReference>